<keyword evidence="2 11" id="KW-0436">Ligase</keyword>
<keyword evidence="14" id="KW-1185">Reference proteome</keyword>
<dbReference type="AlphaFoldDB" id="A0A941D6A9"/>
<comment type="function">
    <text evidence="11">Catalyzes the ATP-dependent conversion of 7-carboxy-7-deazaguanine (CDG) to 7-cyano-7-deazaguanine (preQ(0)).</text>
</comment>
<dbReference type="EMBL" id="JAGSGD010000001">
    <property type="protein sequence ID" value="MBR7620948.1"/>
    <property type="molecule type" value="Genomic_DNA"/>
</dbReference>
<dbReference type="RefSeq" id="WP_215341698.1">
    <property type="nucleotide sequence ID" value="NZ_JAGSGD010000001.1"/>
</dbReference>
<evidence type="ECO:0000256" key="8">
    <source>
        <dbReference type="ARBA" id="ARBA00037993"/>
    </source>
</evidence>
<dbReference type="InterPro" id="IPR014729">
    <property type="entry name" value="Rossmann-like_a/b/a_fold"/>
</dbReference>
<keyword evidence="5 11" id="KW-0671">Queuosine biosynthesis</keyword>
<dbReference type="GO" id="GO:0016879">
    <property type="term" value="F:ligase activity, forming carbon-nitrogen bonds"/>
    <property type="evidence" value="ECO:0007669"/>
    <property type="project" value="UniProtKB-UniRule"/>
</dbReference>
<feature type="binding site" evidence="11">
    <location>
        <position position="214"/>
    </location>
    <ligand>
        <name>Zn(2+)</name>
        <dbReference type="ChEBI" id="CHEBI:29105"/>
    </ligand>
</feature>
<comment type="catalytic activity">
    <reaction evidence="10 11">
        <text>7-carboxy-7-carbaguanine + NH4(+) + 2 ATP = 7-cyano-7-carbaguanine + 2 AMP + 2 diphosphate + 2 H(+)</text>
        <dbReference type="Rhea" id="RHEA:27982"/>
        <dbReference type="ChEBI" id="CHEBI:15378"/>
        <dbReference type="ChEBI" id="CHEBI:28938"/>
        <dbReference type="ChEBI" id="CHEBI:30616"/>
        <dbReference type="ChEBI" id="CHEBI:33019"/>
        <dbReference type="ChEBI" id="CHEBI:45075"/>
        <dbReference type="ChEBI" id="CHEBI:61036"/>
        <dbReference type="ChEBI" id="CHEBI:456215"/>
        <dbReference type="EC" id="6.3.4.20"/>
    </reaction>
</comment>
<accession>A0A941D6A9</accession>
<evidence type="ECO:0000256" key="7">
    <source>
        <dbReference type="ARBA" id="ARBA00022840"/>
    </source>
</evidence>
<dbReference type="PIRSF" id="PIRSF006293">
    <property type="entry name" value="ExsB"/>
    <property type="match status" value="1"/>
</dbReference>
<evidence type="ECO:0000256" key="4">
    <source>
        <dbReference type="ARBA" id="ARBA00022741"/>
    </source>
</evidence>
<feature type="binding site" evidence="11">
    <location>
        <position position="199"/>
    </location>
    <ligand>
        <name>Zn(2+)</name>
        <dbReference type="ChEBI" id="CHEBI:29105"/>
    </ligand>
</feature>
<reference evidence="13" key="1">
    <citation type="submission" date="2021-01" db="EMBL/GenBank/DDBJ databases">
        <title>Genome sequence of Phenylobacterium sp. 20VBR1 isolated from a valley glaceir, Ny-Alesund, Svalbard.</title>
        <authorList>
            <person name="Thomas F.A."/>
            <person name="Krishnan K.P."/>
            <person name="Sinha R.K."/>
        </authorList>
    </citation>
    <scope>NUCLEOTIDE SEQUENCE</scope>
    <source>
        <strain evidence="13">20VBR1</strain>
    </source>
</reference>
<evidence type="ECO:0000313" key="13">
    <source>
        <dbReference type="EMBL" id="QQZ49677.1"/>
    </source>
</evidence>
<evidence type="ECO:0000256" key="1">
    <source>
        <dbReference type="ARBA" id="ARBA00005061"/>
    </source>
</evidence>
<keyword evidence="6 11" id="KW-0862">Zinc</keyword>
<evidence type="ECO:0000256" key="6">
    <source>
        <dbReference type="ARBA" id="ARBA00022833"/>
    </source>
</evidence>
<protein>
    <recommendedName>
        <fullName evidence="9 11">7-cyano-7-deazaguanine synthase</fullName>
        <ecNumber evidence="9 11">6.3.4.20</ecNumber>
    </recommendedName>
    <alternativeName>
        <fullName evidence="11">7-cyano-7-carbaguanine synthase</fullName>
    </alternativeName>
    <alternativeName>
        <fullName evidence="11">PreQ(0) synthase</fullName>
    </alternativeName>
    <alternativeName>
        <fullName evidence="11">Queuosine biosynthesis protein QueC</fullName>
    </alternativeName>
</protein>
<dbReference type="PANTHER" id="PTHR42914:SF1">
    <property type="entry name" value="7-CYANO-7-DEAZAGUANINE SYNTHASE"/>
    <property type="match status" value="1"/>
</dbReference>
<comment type="similarity">
    <text evidence="8 11">Belongs to the QueC family.</text>
</comment>
<dbReference type="EC" id="6.3.4.20" evidence="9 11"/>
<keyword evidence="7 11" id="KW-0067">ATP-binding</keyword>
<feature type="binding site" evidence="11">
    <location>
        <position position="220"/>
    </location>
    <ligand>
        <name>Zn(2+)</name>
        <dbReference type="ChEBI" id="CHEBI:29105"/>
    </ligand>
</feature>
<dbReference type="NCBIfam" id="TIGR00364">
    <property type="entry name" value="7-cyano-7-deazaguanine synthase QueC"/>
    <property type="match status" value="1"/>
</dbReference>
<evidence type="ECO:0000256" key="9">
    <source>
        <dbReference type="ARBA" id="ARBA00039149"/>
    </source>
</evidence>
<dbReference type="Pfam" id="PF06508">
    <property type="entry name" value="QueC"/>
    <property type="match status" value="1"/>
</dbReference>
<dbReference type="InterPro" id="IPR018317">
    <property type="entry name" value="QueC"/>
</dbReference>
<name>A0A941D6A9_9CAUL</name>
<evidence type="ECO:0000256" key="2">
    <source>
        <dbReference type="ARBA" id="ARBA00022598"/>
    </source>
</evidence>
<dbReference type="HAMAP" id="MF_01633">
    <property type="entry name" value="QueC"/>
    <property type="match status" value="1"/>
</dbReference>
<dbReference type="CDD" id="cd01995">
    <property type="entry name" value="QueC-like"/>
    <property type="match status" value="1"/>
</dbReference>
<comment type="pathway">
    <text evidence="1 11">Purine metabolism; 7-cyano-7-deazaguanine biosynthesis.</text>
</comment>
<feature type="binding site" evidence="11">
    <location>
        <position position="217"/>
    </location>
    <ligand>
        <name>Zn(2+)</name>
        <dbReference type="ChEBI" id="CHEBI:29105"/>
    </ligand>
</feature>
<dbReference type="Gene3D" id="3.40.50.620">
    <property type="entry name" value="HUPs"/>
    <property type="match status" value="1"/>
</dbReference>
<sequence length="240" mass="26191">MSQPSRALVLFSGGQDSSVCLAWALERHDHVETVGFDYGQRHAVEMAQRQVVRAGIVERFPQWAGKLGCDHVLDLTGFGAVGETAMTTQRAFEITEKGLPNTFVPGRNLVFLTYAAALADRRNAGFLVGGMCETDFSGYPDCRRDTLDALQTALNMGMAQDFVIETPLMKLTKAQTWALSKTLGGEALVELIVADSHTCYRGERGELHAWGHGCGDCPACDLRVKGWNEWVAAGRPELAL</sequence>
<dbReference type="GO" id="GO:0005524">
    <property type="term" value="F:ATP binding"/>
    <property type="evidence" value="ECO:0007669"/>
    <property type="project" value="UniProtKB-UniRule"/>
</dbReference>
<dbReference type="SUPFAM" id="SSF52402">
    <property type="entry name" value="Adenine nucleotide alpha hydrolases-like"/>
    <property type="match status" value="1"/>
</dbReference>
<evidence type="ECO:0000256" key="3">
    <source>
        <dbReference type="ARBA" id="ARBA00022723"/>
    </source>
</evidence>
<evidence type="ECO:0000256" key="10">
    <source>
        <dbReference type="ARBA" id="ARBA00047890"/>
    </source>
</evidence>
<dbReference type="GO" id="GO:0008270">
    <property type="term" value="F:zinc ion binding"/>
    <property type="evidence" value="ECO:0007669"/>
    <property type="project" value="UniProtKB-UniRule"/>
</dbReference>
<dbReference type="Proteomes" id="UP000622580">
    <property type="component" value="Unassembled WGS sequence"/>
</dbReference>
<keyword evidence="4 11" id="KW-0547">Nucleotide-binding</keyword>
<evidence type="ECO:0000313" key="14">
    <source>
        <dbReference type="Proteomes" id="UP000622580"/>
    </source>
</evidence>
<evidence type="ECO:0000256" key="11">
    <source>
        <dbReference type="HAMAP-Rule" id="MF_01633"/>
    </source>
</evidence>
<feature type="binding site" evidence="11">
    <location>
        <begin position="11"/>
        <end position="21"/>
    </location>
    <ligand>
        <name>ATP</name>
        <dbReference type="ChEBI" id="CHEBI:30616"/>
    </ligand>
</feature>
<keyword evidence="3 11" id="KW-0479">Metal-binding</keyword>
<dbReference type="PANTHER" id="PTHR42914">
    <property type="entry name" value="7-CYANO-7-DEAZAGUANINE SYNTHASE"/>
    <property type="match status" value="1"/>
</dbReference>
<reference evidence="12" key="2">
    <citation type="submission" date="2021-04" db="EMBL/GenBank/DDBJ databases">
        <title>Draft genome assembly of strain Phenylobacterium sp. 20VBR1 using MiniION and Illumina platforms.</title>
        <authorList>
            <person name="Thomas F.A."/>
            <person name="Krishnan K.P."/>
            <person name="Sinha R.K."/>
        </authorList>
    </citation>
    <scope>NUCLEOTIDE SEQUENCE</scope>
    <source>
        <strain evidence="12">20VBR1</strain>
    </source>
</reference>
<gene>
    <name evidence="11 12" type="primary">queC</name>
    <name evidence="12" type="ORF">JKL49_16255</name>
    <name evidence="13" type="ORF">JKL49_22880</name>
</gene>
<evidence type="ECO:0000256" key="5">
    <source>
        <dbReference type="ARBA" id="ARBA00022785"/>
    </source>
</evidence>
<organism evidence="12 14">
    <name type="scientific">Phenylobacterium glaciei</name>
    <dbReference type="NCBI Taxonomy" id="2803784"/>
    <lineage>
        <taxon>Bacteria</taxon>
        <taxon>Pseudomonadati</taxon>
        <taxon>Pseudomonadota</taxon>
        <taxon>Alphaproteobacteria</taxon>
        <taxon>Caulobacterales</taxon>
        <taxon>Caulobacteraceae</taxon>
        <taxon>Phenylobacterium</taxon>
    </lineage>
</organism>
<dbReference type="GO" id="GO:0008616">
    <property type="term" value="P:tRNA queuosine(34) biosynthetic process"/>
    <property type="evidence" value="ECO:0007669"/>
    <property type="project" value="UniProtKB-UniRule"/>
</dbReference>
<dbReference type="EMBL" id="CP068570">
    <property type="protein sequence ID" value="QQZ49677.1"/>
    <property type="molecule type" value="Genomic_DNA"/>
</dbReference>
<comment type="cofactor">
    <cofactor evidence="11">
        <name>Zn(2+)</name>
        <dbReference type="ChEBI" id="CHEBI:29105"/>
    </cofactor>
    <text evidence="11">Binds 1 zinc ion per subunit.</text>
</comment>
<proteinExistence type="inferred from homology"/>
<evidence type="ECO:0000313" key="12">
    <source>
        <dbReference type="EMBL" id="MBR7620948.1"/>
    </source>
</evidence>